<sequence>VSYLVAVVKKAKPSRQGLADLSGDGRVNFEDFMLFSILNWNRYTDEDLSRLSCLVDFDADGRIGVPDLLELARLNHYRLTQKEMVIRAIILRDFPLVQSLLDESLRSNPNDPELNLYMAVARIINLVESPAADIPNLLVGFGAVVDLFPQPILEFPDPLPFDSPDVDDVFDVLKGDVLTEVNAALANLDKAKADPNLQLMVSLDESGTLELDIADVYLTIAGLQSLLYRINYDLAYDWNTDIDAFQAGLTAESITVESFLNQEENFGNLRATSSFYLLEAS</sequence>
<comment type="caution">
    <text evidence="1">The sequence shown here is derived from an EMBL/GenBank/DDBJ whole genome shotgun (WGS) entry which is preliminary data.</text>
</comment>
<accession>X1FVS9</accession>
<dbReference type="PROSITE" id="PS00018">
    <property type="entry name" value="EF_HAND_1"/>
    <property type="match status" value="2"/>
</dbReference>
<organism evidence="1">
    <name type="scientific">marine sediment metagenome</name>
    <dbReference type="NCBI Taxonomy" id="412755"/>
    <lineage>
        <taxon>unclassified sequences</taxon>
        <taxon>metagenomes</taxon>
        <taxon>ecological metagenomes</taxon>
    </lineage>
</organism>
<proteinExistence type="predicted"/>
<dbReference type="InterPro" id="IPR018247">
    <property type="entry name" value="EF_Hand_1_Ca_BS"/>
</dbReference>
<reference evidence="1" key="1">
    <citation type="journal article" date="2014" name="Front. Microbiol.">
        <title>High frequency of phylogenetically diverse reductive dehalogenase-homologous genes in deep subseafloor sedimentary metagenomes.</title>
        <authorList>
            <person name="Kawai M."/>
            <person name="Futagami T."/>
            <person name="Toyoda A."/>
            <person name="Takaki Y."/>
            <person name="Nishi S."/>
            <person name="Hori S."/>
            <person name="Arai W."/>
            <person name="Tsubouchi T."/>
            <person name="Morono Y."/>
            <person name="Uchiyama I."/>
            <person name="Ito T."/>
            <person name="Fujiyama A."/>
            <person name="Inagaki F."/>
            <person name="Takami H."/>
        </authorList>
    </citation>
    <scope>NUCLEOTIDE SEQUENCE</scope>
    <source>
        <strain evidence="1">Expedition CK06-06</strain>
    </source>
</reference>
<evidence type="ECO:0008006" key="2">
    <source>
        <dbReference type="Google" id="ProtNLM"/>
    </source>
</evidence>
<dbReference type="EMBL" id="BARU01021754">
    <property type="protein sequence ID" value="GAH49102.1"/>
    <property type="molecule type" value="Genomic_DNA"/>
</dbReference>
<dbReference type="SUPFAM" id="SSF47473">
    <property type="entry name" value="EF-hand"/>
    <property type="match status" value="1"/>
</dbReference>
<gene>
    <name evidence="1" type="ORF">S03H2_35547</name>
</gene>
<dbReference type="AlphaFoldDB" id="X1FVS9"/>
<name>X1FVS9_9ZZZZ</name>
<dbReference type="InterPro" id="IPR011992">
    <property type="entry name" value="EF-hand-dom_pair"/>
</dbReference>
<feature type="non-terminal residue" evidence="1">
    <location>
        <position position="1"/>
    </location>
</feature>
<feature type="non-terminal residue" evidence="1">
    <location>
        <position position="281"/>
    </location>
</feature>
<protein>
    <recommendedName>
        <fullName evidence="2">EF-hand domain-containing protein</fullName>
    </recommendedName>
</protein>
<evidence type="ECO:0000313" key="1">
    <source>
        <dbReference type="EMBL" id="GAH49102.1"/>
    </source>
</evidence>